<evidence type="ECO:0000256" key="10">
    <source>
        <dbReference type="ARBA" id="ARBA00022840"/>
    </source>
</evidence>
<dbReference type="SUPFAM" id="SSF52009">
    <property type="entry name" value="Phosphohistidine domain"/>
    <property type="match status" value="1"/>
</dbReference>
<feature type="active site" description="Tele-phosphohistidine intermediate" evidence="13">
    <location>
        <position position="474"/>
    </location>
</feature>
<dbReference type="InterPro" id="IPR008279">
    <property type="entry name" value="PEP-util_enz_mobile_dom"/>
</dbReference>
<comment type="cofactor">
    <cofactor evidence="1 12 15">
        <name>Mg(2+)</name>
        <dbReference type="ChEBI" id="CHEBI:18420"/>
    </cofactor>
</comment>
<dbReference type="Gene3D" id="3.20.20.60">
    <property type="entry name" value="Phosphoenolpyruvate-binding domains"/>
    <property type="match status" value="1"/>
</dbReference>
<feature type="binding site" evidence="14">
    <location>
        <position position="791"/>
    </location>
    <ligand>
        <name>substrate</name>
    </ligand>
</feature>
<dbReference type="EC" id="2.7.9.1" evidence="4 12"/>
<feature type="binding site" evidence="14">
    <location>
        <position position="788"/>
    </location>
    <ligand>
        <name>substrate</name>
    </ligand>
</feature>
<dbReference type="eggNOG" id="COG0574">
    <property type="taxonomic scope" value="Bacteria"/>
</dbReference>
<evidence type="ECO:0000256" key="11">
    <source>
        <dbReference type="ARBA" id="ARBA00022842"/>
    </source>
</evidence>
<dbReference type="PANTHER" id="PTHR22931">
    <property type="entry name" value="PHOSPHOENOLPYRUVATE DIKINASE-RELATED"/>
    <property type="match status" value="1"/>
</dbReference>
<dbReference type="RefSeq" id="WP_015597418.1">
    <property type="nucleotide sequence ID" value="NC_021172.1"/>
</dbReference>
<dbReference type="Gene3D" id="1.20.80.30">
    <property type="match status" value="1"/>
</dbReference>
<dbReference type="InterPro" id="IPR000121">
    <property type="entry name" value="PEP_util_C"/>
</dbReference>
<evidence type="ECO:0000256" key="12">
    <source>
        <dbReference type="PIRNR" id="PIRNR000853"/>
    </source>
</evidence>
<feature type="domain" description="Pyruvate phosphate dikinase AMP/ATP-binding" evidence="17">
    <location>
        <begin position="69"/>
        <end position="304"/>
    </location>
</feature>
<dbReference type="Gene3D" id="3.50.30.10">
    <property type="entry name" value="Phosphohistidine domain"/>
    <property type="match status" value="1"/>
</dbReference>
<dbReference type="InterPro" id="IPR023151">
    <property type="entry name" value="PEP_util_CS"/>
</dbReference>
<proteinExistence type="inferred from homology"/>
<feature type="binding site" evidence="15">
    <location>
        <position position="791"/>
    </location>
    <ligand>
        <name>Mg(2+)</name>
        <dbReference type="ChEBI" id="CHEBI:18420"/>
    </ligand>
</feature>
<feature type="domain" description="Pyruvate phosphate dikinase AMP/ATP-binding" evidence="17">
    <location>
        <begin position="29"/>
        <end position="66"/>
    </location>
</feature>
<feature type="domain" description="PEP-utilising enzyme mobile" evidence="16">
    <location>
        <begin position="441"/>
        <end position="522"/>
    </location>
</feature>
<keyword evidence="9 19" id="KW-0418">Kinase</keyword>
<feature type="binding site" evidence="14">
    <location>
        <position position="764"/>
    </location>
    <ligand>
        <name>substrate</name>
    </ligand>
</feature>
<dbReference type="InterPro" id="IPR002192">
    <property type="entry name" value="PPDK_AMP/ATP-bd"/>
</dbReference>
<keyword evidence="11 15" id="KW-0460">Magnesium</keyword>
<keyword evidence="19" id="KW-0670">Pyruvate</keyword>
<gene>
    <name evidence="19" type="ORF">HYPDE_28508</name>
</gene>
<keyword evidence="6 19" id="KW-0808">Transferase</keyword>
<dbReference type="GO" id="GO:0046872">
    <property type="term" value="F:metal ion binding"/>
    <property type="evidence" value="ECO:0007669"/>
    <property type="project" value="UniProtKB-UniRule"/>
</dbReference>
<evidence type="ECO:0000256" key="8">
    <source>
        <dbReference type="ARBA" id="ARBA00022741"/>
    </source>
</evidence>
<evidence type="ECO:0000256" key="5">
    <source>
        <dbReference type="ARBA" id="ARBA00020138"/>
    </source>
</evidence>
<evidence type="ECO:0000256" key="14">
    <source>
        <dbReference type="PIRSR" id="PIRSR000853-2"/>
    </source>
</evidence>
<evidence type="ECO:0000256" key="15">
    <source>
        <dbReference type="PIRSR" id="PIRSR000853-3"/>
    </source>
</evidence>
<dbReference type="Gene3D" id="1.10.189.10">
    <property type="entry name" value="Pyruvate Phosphate Dikinase, domain 2"/>
    <property type="match status" value="1"/>
</dbReference>
<dbReference type="AlphaFoldDB" id="N0BA09"/>
<reference evidence="19 20" key="1">
    <citation type="journal article" date="2013" name="Genome Announc.">
        <title>Genome sequences for three denitrifying bacterial strains isolated from a uranium- and nitrate-contaminated subsurface environment.</title>
        <authorList>
            <person name="Venkatramanan R."/>
            <person name="Prakash O."/>
            <person name="Woyke T."/>
            <person name="Chain P."/>
            <person name="Goodwin L.A."/>
            <person name="Watson D."/>
            <person name="Brooks S."/>
            <person name="Kostka J.E."/>
            <person name="Green S.J."/>
        </authorList>
    </citation>
    <scope>NUCLEOTIDE SEQUENCE [LARGE SCALE GENOMIC DNA]</scope>
    <source>
        <strain evidence="19 20">1NES1</strain>
    </source>
</reference>
<dbReference type="InterPro" id="IPR010121">
    <property type="entry name" value="Pyruvate_phosphate_dikinase"/>
</dbReference>
<dbReference type="GO" id="GO:0050242">
    <property type="term" value="F:pyruvate, phosphate dikinase activity"/>
    <property type="evidence" value="ECO:0007669"/>
    <property type="project" value="UniProtKB-UniRule"/>
</dbReference>
<feature type="domain" description="Pyruvate phosphate dikinase AMP/ATP-binding" evidence="17">
    <location>
        <begin position="324"/>
        <end position="371"/>
    </location>
</feature>
<organism evidence="19 20">
    <name type="scientific">Hyphomicrobium denitrificans 1NES1</name>
    <dbReference type="NCBI Taxonomy" id="670307"/>
    <lineage>
        <taxon>Bacteria</taxon>
        <taxon>Pseudomonadati</taxon>
        <taxon>Pseudomonadota</taxon>
        <taxon>Alphaproteobacteria</taxon>
        <taxon>Hyphomicrobiales</taxon>
        <taxon>Hyphomicrobiaceae</taxon>
        <taxon>Hyphomicrobium</taxon>
    </lineage>
</organism>
<accession>N0BA09</accession>
<feature type="binding site" evidence="14">
    <location>
        <position position="789"/>
    </location>
    <ligand>
        <name>substrate</name>
    </ligand>
</feature>
<evidence type="ECO:0000256" key="9">
    <source>
        <dbReference type="ARBA" id="ARBA00022777"/>
    </source>
</evidence>
<feature type="binding site" evidence="14">
    <location>
        <position position="790"/>
    </location>
    <ligand>
        <name>substrate</name>
    </ligand>
</feature>
<dbReference type="Gene3D" id="3.30.470.20">
    <property type="entry name" value="ATP-grasp fold, B domain"/>
    <property type="match status" value="1"/>
</dbReference>
<keyword evidence="20" id="KW-1185">Reference proteome</keyword>
<feature type="binding site" evidence="14">
    <location>
        <position position="580"/>
    </location>
    <ligand>
        <name>substrate</name>
    </ligand>
</feature>
<evidence type="ECO:0000313" key="19">
    <source>
        <dbReference type="EMBL" id="AGK57381.1"/>
    </source>
</evidence>
<dbReference type="PROSITE" id="PS00370">
    <property type="entry name" value="PEP_ENZYMES_PHOS_SITE"/>
    <property type="match status" value="1"/>
</dbReference>
<dbReference type="InterPro" id="IPR013815">
    <property type="entry name" value="ATP_grasp_subdomain_1"/>
</dbReference>
<dbReference type="Pfam" id="PF02896">
    <property type="entry name" value="PEP-utilizers_C"/>
    <property type="match status" value="1"/>
</dbReference>
<dbReference type="NCBIfam" id="TIGR01828">
    <property type="entry name" value="pyru_phos_dikin"/>
    <property type="match status" value="1"/>
</dbReference>
<keyword evidence="8" id="KW-0547">Nucleotide-binding</keyword>
<dbReference type="PROSITE" id="PS00742">
    <property type="entry name" value="PEP_ENZYMES_2"/>
    <property type="match status" value="1"/>
</dbReference>
<feature type="active site" description="Proton donor" evidence="13">
    <location>
        <position position="853"/>
    </location>
</feature>
<dbReference type="PANTHER" id="PTHR22931:SF9">
    <property type="entry name" value="PYRUVATE, PHOSPHATE DIKINASE 1, CHLOROPLASTIC"/>
    <property type="match status" value="1"/>
</dbReference>
<comment type="similarity">
    <text evidence="3 12">Belongs to the PEP-utilizing enzyme family.</text>
</comment>
<dbReference type="InterPro" id="IPR040442">
    <property type="entry name" value="Pyrv_kinase-like_dom_sf"/>
</dbReference>
<dbReference type="SUPFAM" id="SSF51621">
    <property type="entry name" value="Phosphoenolpyruvate/pyruvate domain"/>
    <property type="match status" value="1"/>
</dbReference>
<keyword evidence="10" id="KW-0067">ATP-binding</keyword>
<evidence type="ECO:0000313" key="20">
    <source>
        <dbReference type="Proteomes" id="UP000005952"/>
    </source>
</evidence>
<dbReference type="InterPro" id="IPR036637">
    <property type="entry name" value="Phosphohistidine_dom_sf"/>
</dbReference>
<dbReference type="HOGENOM" id="CLU_015345_0_2_5"/>
<dbReference type="OrthoDB" id="9765468at2"/>
<dbReference type="Gene3D" id="3.30.1490.20">
    <property type="entry name" value="ATP-grasp fold, A domain"/>
    <property type="match status" value="1"/>
</dbReference>
<comment type="catalytic activity">
    <reaction evidence="12">
        <text>pyruvate + phosphate + ATP = phosphoenolpyruvate + AMP + diphosphate + H(+)</text>
        <dbReference type="Rhea" id="RHEA:10756"/>
        <dbReference type="ChEBI" id="CHEBI:15361"/>
        <dbReference type="ChEBI" id="CHEBI:15378"/>
        <dbReference type="ChEBI" id="CHEBI:30616"/>
        <dbReference type="ChEBI" id="CHEBI:33019"/>
        <dbReference type="ChEBI" id="CHEBI:43474"/>
        <dbReference type="ChEBI" id="CHEBI:58702"/>
        <dbReference type="ChEBI" id="CHEBI:456215"/>
        <dbReference type="EC" id="2.7.9.1"/>
    </reaction>
</comment>
<evidence type="ECO:0000256" key="7">
    <source>
        <dbReference type="ARBA" id="ARBA00022723"/>
    </source>
</evidence>
<dbReference type="Proteomes" id="UP000005952">
    <property type="component" value="Chromosome"/>
</dbReference>
<dbReference type="NCBIfam" id="NF004531">
    <property type="entry name" value="PRK05878.1"/>
    <property type="match status" value="1"/>
</dbReference>
<keyword evidence="7 15" id="KW-0479">Metal-binding</keyword>
<evidence type="ECO:0000259" key="16">
    <source>
        <dbReference type="Pfam" id="PF00391"/>
    </source>
</evidence>
<feature type="binding site" evidence="15">
    <location>
        <position position="764"/>
    </location>
    <ligand>
        <name>Mg(2+)</name>
        <dbReference type="ChEBI" id="CHEBI:18420"/>
    </ligand>
</feature>
<evidence type="ECO:0000256" key="2">
    <source>
        <dbReference type="ARBA" id="ARBA00003144"/>
    </source>
</evidence>
<evidence type="ECO:0000256" key="3">
    <source>
        <dbReference type="ARBA" id="ARBA00007837"/>
    </source>
</evidence>
<dbReference type="InterPro" id="IPR015813">
    <property type="entry name" value="Pyrv/PenolPyrv_kinase-like_dom"/>
</dbReference>
<sequence length="908" mass="98582">MAQPDTDGKKKWVYAFAPGSAEGGADMAELLGGKGANLAEMATLGLPVPPGFTITTEVCDAFFAAGNKLPEAFKADVMQALDNVGDTVDARFGDDKRPLLVSVRSGSRASMPGMMDTILNLGLNDKTVEGLAALTGDSRFAFDSYRRFIQMYGDVVLGVDHGAFEDILENFKNLNGFAADTDLDEESWREIIADYKAAIEREHGQPFPQDTSEQLWGAIAAVFNSWYNPRAETYRRLHDIPDDWGTAVTVQAMVFGNLGDNSATGVAFTRNPSTGEREIFGEYLPNAQGEDVVAGIRTPQPLTRKGARDAPGTSLEAAMPGAFNELRQIFDQLERHYHDMQDVEFTVQLGKLWILQTRSGKRTTEAALKIAVDLAAEGLISQDEAILRIEPTQLDQLLHPAIDPSADHDLIAKGLPASPGAASGEIVFHSEMAEALKAKGKDVILVRSETSPEDVQGMHAAVGILTARGGMTSHAAVVARGMGRPCVSGAGTLRIDTSAGTMRAGARIFKSGDIISIDGSTGRVYAGKAKMLPPQLSGTFATVMEWADGARRMKVRTNADTPRDARQAREFGAEGIGLCRTEHMFFEEGRILAVREMICAEDEEGRQQALDKLLPVQRADFEELFEIMAGLPITIRLLDPPLHEFLPHEDREAAQVAAALGMDLMRLKARVAELEEFNPMLGFRGCRLGIKYPEITRMQVRAIFEAAINAQRKTGQAVRPEVMIPFVAYRREFDVLRRVITETADAVQRDMGVEIPYDVGTMIELPRAALRAADIAGGPAGADFFSFGTNDLTQTALGLSRDDAAPILSNYLEHEVISTDPFVTIDQRGVGELVKIGTERGRAAKPDLKTGICGEHGGDPKSIAFFESIGLDYVSCSPFRVPIARLAAAQAAIKRREAARLRASPEQE</sequence>
<protein>
    <recommendedName>
        <fullName evidence="5 12">Pyruvate, phosphate dikinase</fullName>
        <ecNumber evidence="4 12">2.7.9.1</ecNumber>
    </recommendedName>
</protein>
<name>N0BA09_9HYPH</name>
<dbReference type="eggNOG" id="COG1080">
    <property type="taxonomic scope" value="Bacteria"/>
</dbReference>
<dbReference type="SUPFAM" id="SSF56059">
    <property type="entry name" value="Glutathione synthetase ATP-binding domain-like"/>
    <property type="match status" value="1"/>
</dbReference>
<evidence type="ECO:0000256" key="6">
    <source>
        <dbReference type="ARBA" id="ARBA00022679"/>
    </source>
</evidence>
<evidence type="ECO:0000256" key="4">
    <source>
        <dbReference type="ARBA" id="ARBA00011994"/>
    </source>
</evidence>
<feature type="binding site" evidence="14">
    <location>
        <position position="636"/>
    </location>
    <ligand>
        <name>substrate</name>
    </ligand>
</feature>
<dbReference type="Pfam" id="PF01326">
    <property type="entry name" value="PPDK_N"/>
    <property type="match status" value="3"/>
</dbReference>
<feature type="domain" description="PEP-utilising enzyme C-terminal" evidence="18">
    <location>
        <begin position="537"/>
        <end position="891"/>
    </location>
</feature>
<dbReference type="KEGG" id="hdt:HYPDE_28508"/>
<dbReference type="GO" id="GO:0016301">
    <property type="term" value="F:kinase activity"/>
    <property type="evidence" value="ECO:0007669"/>
    <property type="project" value="UniProtKB-UniRule"/>
</dbReference>
<dbReference type="GO" id="GO:0005524">
    <property type="term" value="F:ATP binding"/>
    <property type="evidence" value="ECO:0007669"/>
    <property type="project" value="UniProtKB-UniRule"/>
</dbReference>
<evidence type="ECO:0000256" key="13">
    <source>
        <dbReference type="PIRSR" id="PIRSR000853-1"/>
    </source>
</evidence>
<dbReference type="PIRSF" id="PIRSF000853">
    <property type="entry name" value="PPDK"/>
    <property type="match status" value="1"/>
</dbReference>
<dbReference type="EMBL" id="CP005587">
    <property type="protein sequence ID" value="AGK57381.1"/>
    <property type="molecule type" value="Genomic_DNA"/>
</dbReference>
<evidence type="ECO:0000256" key="1">
    <source>
        <dbReference type="ARBA" id="ARBA00001946"/>
    </source>
</evidence>
<dbReference type="STRING" id="670307.HYPDE_28508"/>
<evidence type="ECO:0000259" key="18">
    <source>
        <dbReference type="Pfam" id="PF02896"/>
    </source>
</evidence>
<evidence type="ECO:0000259" key="17">
    <source>
        <dbReference type="Pfam" id="PF01326"/>
    </source>
</evidence>
<dbReference type="InterPro" id="IPR018274">
    <property type="entry name" value="PEP_util_AS"/>
</dbReference>
<comment type="function">
    <text evidence="2">Catalyzes the reversible phosphorylation of pyruvate and phosphate.</text>
</comment>
<dbReference type="Pfam" id="PF00391">
    <property type="entry name" value="PEP-utilizers"/>
    <property type="match status" value="1"/>
</dbReference>